<dbReference type="AlphaFoldDB" id="A0B713"/>
<dbReference type="HOGENOM" id="CLU_1840616_0_0_2"/>
<gene>
    <name evidence="1" type="ordered locus">Mthe_0697</name>
</gene>
<keyword evidence="2" id="KW-1185">Reference proteome</keyword>
<proteinExistence type="predicted"/>
<dbReference type="Proteomes" id="UP000000674">
    <property type="component" value="Chromosome"/>
</dbReference>
<sequence>MLKNMIMVILMGSLVLGPAGAVWMNYAPSAGEVVAQFSKPVYTINTTGQSMQGYYPLMGQSFWFEPIPVAGQIAAASENATPVVLGSIPVKHYITDFGQNWERNVEFAQTRSSFRIAADDTLGSLGQNWNIFDTGWIVI</sequence>
<evidence type="ECO:0000313" key="2">
    <source>
        <dbReference type="Proteomes" id="UP000000674"/>
    </source>
</evidence>
<protein>
    <submittedName>
        <fullName evidence="1">Uncharacterized protein</fullName>
    </submittedName>
</protein>
<dbReference type="EMBL" id="CP000477">
    <property type="protein sequence ID" value="ABK14487.1"/>
    <property type="molecule type" value="Genomic_DNA"/>
</dbReference>
<accession>A0B713</accession>
<reference evidence="1 2" key="1">
    <citation type="submission" date="2006-10" db="EMBL/GenBank/DDBJ databases">
        <title>Complete sequence of Methanosaeta thermophila PT.</title>
        <authorList>
            <consortium name="US DOE Joint Genome Institute"/>
            <person name="Copeland A."/>
            <person name="Lucas S."/>
            <person name="Lapidus A."/>
            <person name="Barry K."/>
            <person name="Detter J.C."/>
            <person name="Glavina del Rio T."/>
            <person name="Hammon N."/>
            <person name="Israni S."/>
            <person name="Pitluck S."/>
            <person name="Chain P."/>
            <person name="Malfatti S."/>
            <person name="Shin M."/>
            <person name="Vergez L."/>
            <person name="Schmutz J."/>
            <person name="Larimer F."/>
            <person name="Land M."/>
            <person name="Hauser L."/>
            <person name="Kyrpides N."/>
            <person name="Kim E."/>
            <person name="Smith K.S."/>
            <person name="Ingram-Smith C."/>
            <person name="Richardson P."/>
        </authorList>
    </citation>
    <scope>NUCLEOTIDE SEQUENCE [LARGE SCALE GENOMIC DNA]</scope>
    <source>
        <strain evidence="2">DSM 6194 / JCM 14653 / NBRC 101360 / PT</strain>
    </source>
</reference>
<dbReference type="KEGG" id="mtp:Mthe_0697"/>
<organism evidence="1 2">
    <name type="scientific">Methanothrix thermoacetophila (strain DSM 6194 / JCM 14653 / NBRC 101360 / PT)</name>
    <name type="common">Methanosaeta thermophila</name>
    <dbReference type="NCBI Taxonomy" id="349307"/>
    <lineage>
        <taxon>Archaea</taxon>
        <taxon>Methanobacteriati</taxon>
        <taxon>Methanobacteriota</taxon>
        <taxon>Stenosarchaea group</taxon>
        <taxon>Methanomicrobia</taxon>
        <taxon>Methanotrichales</taxon>
        <taxon>Methanotrichaceae</taxon>
        <taxon>Methanothrix</taxon>
    </lineage>
</organism>
<evidence type="ECO:0000313" key="1">
    <source>
        <dbReference type="EMBL" id="ABK14487.1"/>
    </source>
</evidence>
<name>A0B713_METTP</name>
<dbReference type="STRING" id="349307.Mthe_0697"/>